<feature type="transmembrane region" description="Helical" evidence="2">
    <location>
        <begin position="39"/>
        <end position="58"/>
    </location>
</feature>
<dbReference type="AlphaFoldDB" id="A0AAX4PBM4"/>
<proteinExistence type="inferred from homology"/>
<keyword evidence="2" id="KW-0472">Membrane</keyword>
<sequence length="473" mass="53958">MYRASALFTERSVDGRRGRYTNDKYRPHYLWRVRRNSRWLPLAICALGLLLWTTFPTVTKELNIVPIPRIPAGSLSVQEFYEQYGDRTVIIEGGVRHHPAFQLGFEGLKELCGGGTLDTALYSSDMEDEVLRVRDRGPMFLRDYIDQYLTGHTKGDPRVLVSTLASSLPVMCPALELQTPFPSYVSSALQGFDEVRNSSDGKQHRLLASQPEIFIGPQGTKSTTHMDNFLVPFWMAVYAGKKTFRTIPYEDSIKHMPYYTGVRNAQPNRYKKTVLSKWPWTFQKKQLEIWDPDLETFPEVTKVRVYEGTVNAGDWIYLPPATLHAVYNTEDTWAVSVNSLPPPTFSKFVDICADNHFIMGCTRILEGIEECNDLQTKEGLKNCLADSDLVHSIQKEYDEGPREKYLHEYASYDGFEPWCEAVCAHVNDLYSLTSFRTVFDTSKGGKAKEEMEVMKQKLRHVCGSCNSNPFGLT</sequence>
<dbReference type="SMART" id="SM00558">
    <property type="entry name" value="JmjC"/>
    <property type="match status" value="1"/>
</dbReference>
<feature type="domain" description="JmjC" evidence="3">
    <location>
        <begin position="157"/>
        <end position="356"/>
    </location>
</feature>
<dbReference type="PROSITE" id="PS51184">
    <property type="entry name" value="JMJC"/>
    <property type="match status" value="1"/>
</dbReference>
<accession>A0AAX4PBM4</accession>
<dbReference type="GO" id="GO:0005634">
    <property type="term" value="C:nucleus"/>
    <property type="evidence" value="ECO:0007669"/>
    <property type="project" value="TreeGrafter"/>
</dbReference>
<evidence type="ECO:0000259" key="3">
    <source>
        <dbReference type="PROSITE" id="PS51184"/>
    </source>
</evidence>
<protein>
    <submittedName>
        <fullName evidence="4">JmjC domain-containing protein</fullName>
    </submittedName>
</protein>
<dbReference type="EMBL" id="CP151507">
    <property type="protein sequence ID" value="WZN63369.1"/>
    <property type="molecule type" value="Genomic_DNA"/>
</dbReference>
<dbReference type="PANTHER" id="PTHR12480:SF22">
    <property type="entry name" value="JMJC DOMAIN-CONTAINING PROTEIN"/>
    <property type="match status" value="1"/>
</dbReference>
<dbReference type="InterPro" id="IPR041667">
    <property type="entry name" value="Cupin_8"/>
</dbReference>
<dbReference type="Pfam" id="PF13621">
    <property type="entry name" value="Cupin_8"/>
    <property type="match status" value="1"/>
</dbReference>
<evidence type="ECO:0000313" key="4">
    <source>
        <dbReference type="EMBL" id="WZN63369.1"/>
    </source>
</evidence>
<evidence type="ECO:0000313" key="5">
    <source>
        <dbReference type="Proteomes" id="UP001472866"/>
    </source>
</evidence>
<gene>
    <name evidence="4" type="ORF">HKI87_07g49170</name>
</gene>
<dbReference type="PANTHER" id="PTHR12480">
    <property type="entry name" value="ARGININE DEMETHYLASE AND LYSYL-HYDROXYLASE JMJD"/>
    <property type="match status" value="1"/>
</dbReference>
<keyword evidence="2" id="KW-0812">Transmembrane</keyword>
<evidence type="ECO:0000256" key="2">
    <source>
        <dbReference type="SAM" id="Phobius"/>
    </source>
</evidence>
<keyword evidence="2" id="KW-1133">Transmembrane helix</keyword>
<name>A0AAX4PBM4_9CHLO</name>
<dbReference type="Proteomes" id="UP001472866">
    <property type="component" value="Chromosome 07"/>
</dbReference>
<dbReference type="InterPro" id="IPR050910">
    <property type="entry name" value="JMJD6_ArgDemeth/LysHydrox"/>
</dbReference>
<dbReference type="GO" id="GO:0005737">
    <property type="term" value="C:cytoplasm"/>
    <property type="evidence" value="ECO:0007669"/>
    <property type="project" value="TreeGrafter"/>
</dbReference>
<reference evidence="4 5" key="1">
    <citation type="submission" date="2024-03" db="EMBL/GenBank/DDBJ databases">
        <title>Complete genome sequence of the green alga Chloropicon roscoffensis RCC1871.</title>
        <authorList>
            <person name="Lemieux C."/>
            <person name="Pombert J.-F."/>
            <person name="Otis C."/>
            <person name="Turmel M."/>
        </authorList>
    </citation>
    <scope>NUCLEOTIDE SEQUENCE [LARGE SCALE GENOMIC DNA]</scope>
    <source>
        <strain evidence="4 5">RCC1871</strain>
    </source>
</reference>
<dbReference type="SUPFAM" id="SSF51197">
    <property type="entry name" value="Clavaminate synthase-like"/>
    <property type="match status" value="1"/>
</dbReference>
<organism evidence="4 5">
    <name type="scientific">Chloropicon roscoffensis</name>
    <dbReference type="NCBI Taxonomy" id="1461544"/>
    <lineage>
        <taxon>Eukaryota</taxon>
        <taxon>Viridiplantae</taxon>
        <taxon>Chlorophyta</taxon>
        <taxon>Chloropicophyceae</taxon>
        <taxon>Chloropicales</taxon>
        <taxon>Chloropicaceae</taxon>
        <taxon>Chloropicon</taxon>
    </lineage>
</organism>
<comment type="similarity">
    <text evidence="1">Belongs to the JARID1 histone demethylase family.</text>
</comment>
<dbReference type="GO" id="GO:0033749">
    <property type="term" value="F:histone H4R3 demethylase activity"/>
    <property type="evidence" value="ECO:0007669"/>
    <property type="project" value="TreeGrafter"/>
</dbReference>
<dbReference type="InterPro" id="IPR003347">
    <property type="entry name" value="JmjC_dom"/>
</dbReference>
<keyword evidence="5" id="KW-1185">Reference proteome</keyword>
<evidence type="ECO:0000256" key="1">
    <source>
        <dbReference type="ARBA" id="ARBA00006801"/>
    </source>
</evidence>
<dbReference type="GO" id="GO:0106140">
    <property type="term" value="F:P-TEFb complex binding"/>
    <property type="evidence" value="ECO:0007669"/>
    <property type="project" value="TreeGrafter"/>
</dbReference>
<dbReference type="Gene3D" id="2.60.120.650">
    <property type="entry name" value="Cupin"/>
    <property type="match status" value="1"/>
</dbReference>